<keyword evidence="4" id="KW-1185">Reference proteome</keyword>
<dbReference type="EMBL" id="KZ451899">
    <property type="protein sequence ID" value="PKA64878.1"/>
    <property type="molecule type" value="Genomic_DNA"/>
</dbReference>
<accession>A0A2I0BAQ0</accession>
<proteinExistence type="predicted"/>
<dbReference type="Pfam" id="PF07859">
    <property type="entry name" value="Abhydrolase_3"/>
    <property type="match status" value="1"/>
</dbReference>
<dbReference type="GO" id="GO:0016787">
    <property type="term" value="F:hydrolase activity"/>
    <property type="evidence" value="ECO:0007669"/>
    <property type="project" value="UniProtKB-KW"/>
</dbReference>
<dbReference type="STRING" id="1088818.A0A2I0BAQ0"/>
<dbReference type="EC" id="3.-.-.-" evidence="3"/>
<dbReference type="OrthoDB" id="408631at2759"/>
<dbReference type="PROSITE" id="PS01174">
    <property type="entry name" value="LIPASE_GDXG_SER"/>
    <property type="match status" value="1"/>
</dbReference>
<reference evidence="3 4" key="1">
    <citation type="journal article" date="2017" name="Nature">
        <title>The Apostasia genome and the evolution of orchids.</title>
        <authorList>
            <person name="Zhang G.Q."/>
            <person name="Liu K.W."/>
            <person name="Li Z."/>
            <person name="Lohaus R."/>
            <person name="Hsiao Y.Y."/>
            <person name="Niu S.C."/>
            <person name="Wang J.Y."/>
            <person name="Lin Y.C."/>
            <person name="Xu Q."/>
            <person name="Chen L.J."/>
            <person name="Yoshida K."/>
            <person name="Fujiwara S."/>
            <person name="Wang Z.W."/>
            <person name="Zhang Y.Q."/>
            <person name="Mitsuda N."/>
            <person name="Wang M."/>
            <person name="Liu G.H."/>
            <person name="Pecoraro L."/>
            <person name="Huang H.X."/>
            <person name="Xiao X.J."/>
            <person name="Lin M."/>
            <person name="Wu X.Y."/>
            <person name="Wu W.L."/>
            <person name="Chen Y.Y."/>
            <person name="Chang S.B."/>
            <person name="Sakamoto S."/>
            <person name="Ohme-Takagi M."/>
            <person name="Yagi M."/>
            <person name="Zeng S.J."/>
            <person name="Shen C.Y."/>
            <person name="Yeh C.M."/>
            <person name="Luo Y.B."/>
            <person name="Tsai W.C."/>
            <person name="Van de Peer Y."/>
            <person name="Liu Z.J."/>
        </authorList>
    </citation>
    <scope>NUCLEOTIDE SEQUENCE [LARGE SCALE GENOMIC DNA]</scope>
    <source>
        <strain evidence="4">cv. Shenzhen</strain>
        <tissue evidence="3">Stem</tissue>
    </source>
</reference>
<gene>
    <name evidence="3" type="primary">CXE17</name>
    <name evidence="3" type="ORF">AXF42_Ash011480</name>
</gene>
<dbReference type="InterPro" id="IPR033140">
    <property type="entry name" value="Lipase_GDXG_put_SER_AS"/>
</dbReference>
<feature type="active site" evidence="1">
    <location>
        <position position="174"/>
    </location>
</feature>
<dbReference type="Proteomes" id="UP000236161">
    <property type="component" value="Unassembled WGS sequence"/>
</dbReference>
<evidence type="ECO:0000259" key="2">
    <source>
        <dbReference type="Pfam" id="PF07859"/>
    </source>
</evidence>
<dbReference type="InterPro" id="IPR050466">
    <property type="entry name" value="Carboxylest/Gibb_receptor"/>
</dbReference>
<organism evidence="3 4">
    <name type="scientific">Apostasia shenzhenica</name>
    <dbReference type="NCBI Taxonomy" id="1088818"/>
    <lineage>
        <taxon>Eukaryota</taxon>
        <taxon>Viridiplantae</taxon>
        <taxon>Streptophyta</taxon>
        <taxon>Embryophyta</taxon>
        <taxon>Tracheophyta</taxon>
        <taxon>Spermatophyta</taxon>
        <taxon>Magnoliopsida</taxon>
        <taxon>Liliopsida</taxon>
        <taxon>Asparagales</taxon>
        <taxon>Orchidaceae</taxon>
        <taxon>Apostasioideae</taxon>
        <taxon>Apostasia</taxon>
    </lineage>
</organism>
<evidence type="ECO:0000313" key="4">
    <source>
        <dbReference type="Proteomes" id="UP000236161"/>
    </source>
</evidence>
<dbReference type="Gene3D" id="3.40.50.1820">
    <property type="entry name" value="alpha/beta hydrolase"/>
    <property type="match status" value="1"/>
</dbReference>
<dbReference type="PANTHER" id="PTHR23024:SF589">
    <property type="entry name" value="CARBOXYLESTERASE 17-RELATED"/>
    <property type="match status" value="1"/>
</dbReference>
<dbReference type="InterPro" id="IPR013094">
    <property type="entry name" value="AB_hydrolase_3"/>
</dbReference>
<keyword evidence="3" id="KW-0378">Hydrolase</keyword>
<sequence>MAPSPSAVVTAAAHNPVVEEIPGLIRLYKDGHVERLPAVPEVPPSLLAVSGVASADVDINPSAGLWARIYSPTHPQPPLPVIVYFHGGGFCVGSAAWRCYHDFLSRLAVSAASVVVSVNYRLAPENRLPAAYDDGLAAVKWLQQPPAVGVSGIGSLGSWRLRCSFDSVFLAGDSAGGAIAYNVALRLSSVRQVSTIQLI</sequence>
<name>A0A2I0BAQ0_9ASPA</name>
<feature type="domain" description="Alpha/beta hydrolase fold-3" evidence="2">
    <location>
        <begin position="82"/>
        <end position="192"/>
    </location>
</feature>
<protein>
    <submittedName>
        <fullName evidence="3">Putative carboxylesterase 17</fullName>
        <ecNumber evidence="3">3.-.-.-</ecNumber>
    </submittedName>
</protein>
<dbReference type="AlphaFoldDB" id="A0A2I0BAQ0"/>
<dbReference type="PANTHER" id="PTHR23024">
    <property type="entry name" value="ARYLACETAMIDE DEACETYLASE"/>
    <property type="match status" value="1"/>
</dbReference>
<dbReference type="InterPro" id="IPR029058">
    <property type="entry name" value="AB_hydrolase_fold"/>
</dbReference>
<evidence type="ECO:0000313" key="3">
    <source>
        <dbReference type="EMBL" id="PKA64878.1"/>
    </source>
</evidence>
<evidence type="ECO:0000256" key="1">
    <source>
        <dbReference type="PROSITE-ProRule" id="PRU10038"/>
    </source>
</evidence>
<dbReference type="SUPFAM" id="SSF53474">
    <property type="entry name" value="alpha/beta-Hydrolases"/>
    <property type="match status" value="1"/>
</dbReference>